<accession>A0A0M2K122</accession>
<reference evidence="1 2" key="1">
    <citation type="journal article" date="2015" name="Genome Announc.">
        <title>Draft Genome Sequence of Mycobacterium obuense Strain UC1, Isolated from Patient Sputum.</title>
        <authorList>
            <person name="Greninger A.L."/>
            <person name="Cunningham G."/>
            <person name="Hsu E.D."/>
            <person name="Yu J.M."/>
            <person name="Chiu C.Y."/>
            <person name="Miller S."/>
        </authorList>
    </citation>
    <scope>NUCLEOTIDE SEQUENCE [LARGE SCALE GENOMIC DNA]</scope>
    <source>
        <strain evidence="1 2">UC1</strain>
    </source>
</reference>
<comment type="caution">
    <text evidence="1">The sequence shown here is derived from an EMBL/GenBank/DDBJ whole genome shotgun (WGS) entry which is preliminary data.</text>
</comment>
<organism evidence="1 2">
    <name type="scientific">Mycolicibacterium obuense</name>
    <dbReference type="NCBI Taxonomy" id="1807"/>
    <lineage>
        <taxon>Bacteria</taxon>
        <taxon>Bacillati</taxon>
        <taxon>Actinomycetota</taxon>
        <taxon>Actinomycetes</taxon>
        <taxon>Mycobacteriales</taxon>
        <taxon>Mycobacteriaceae</taxon>
        <taxon>Mycolicibacterium</taxon>
    </lineage>
</organism>
<evidence type="ECO:0000313" key="2">
    <source>
        <dbReference type="Proteomes" id="UP000034150"/>
    </source>
</evidence>
<evidence type="ECO:0000313" key="1">
    <source>
        <dbReference type="EMBL" id="KKF02593.1"/>
    </source>
</evidence>
<proteinExistence type="predicted"/>
<dbReference type="EMBL" id="LAUZ02000029">
    <property type="protein sequence ID" value="KKF02593.1"/>
    <property type="molecule type" value="Genomic_DNA"/>
</dbReference>
<sequence length="129" mass="14037">MSYSDGAGPGHHLVVDESCDVSSDDSHEVVVASVWRRVPAGFGARARLDPFDREILDFVAMWAPYGGPPDEQCLPLFGLTPGQLRQRVLMLIAASRHRRYCPADCAALGRVSLVVGHVASDDHSPDHDM</sequence>
<dbReference type="AlphaFoldDB" id="A0A0M2K122"/>
<name>A0A0M2K122_9MYCO</name>
<dbReference type="Proteomes" id="UP000034150">
    <property type="component" value="Unassembled WGS sequence"/>
</dbReference>
<keyword evidence="2" id="KW-1185">Reference proteome</keyword>
<protein>
    <recommendedName>
        <fullName evidence="3">DUF3263 domain-containing protein</fullName>
    </recommendedName>
</protein>
<gene>
    <name evidence="1" type="ORF">WN67_07805</name>
</gene>
<evidence type="ECO:0008006" key="3">
    <source>
        <dbReference type="Google" id="ProtNLM"/>
    </source>
</evidence>